<dbReference type="InterPro" id="IPR013540">
    <property type="entry name" value="ChitinaseA_N"/>
</dbReference>
<dbReference type="GO" id="GO:0004568">
    <property type="term" value="F:chitinase activity"/>
    <property type="evidence" value="ECO:0007669"/>
    <property type="project" value="InterPro"/>
</dbReference>
<dbReference type="GO" id="GO:0006032">
    <property type="term" value="P:chitin catabolic process"/>
    <property type="evidence" value="ECO:0007669"/>
    <property type="project" value="InterPro"/>
</dbReference>
<keyword evidence="1" id="KW-0378">Hydrolase</keyword>
<evidence type="ECO:0000259" key="4">
    <source>
        <dbReference type="PROSITE" id="PS50853"/>
    </source>
</evidence>
<protein>
    <recommendedName>
        <fullName evidence="4">Fibronectin type-III domain-containing protein</fullName>
    </recommendedName>
</protein>
<dbReference type="GO" id="GO:0000272">
    <property type="term" value="P:polysaccharide catabolic process"/>
    <property type="evidence" value="ECO:0007669"/>
    <property type="project" value="UniProtKB-KW"/>
</dbReference>
<dbReference type="RefSeq" id="WP_203922114.1">
    <property type="nucleotide sequence ID" value="NZ_BONZ01000068.1"/>
</dbReference>
<dbReference type="PROSITE" id="PS50853">
    <property type="entry name" value="FN3"/>
    <property type="match status" value="1"/>
</dbReference>
<sequence>MRILKRVITVLCATVLLAAAQHGVASAESDPPPTNLLAADMDTQFNGPTTPLSTDTAASGAAQKFVAVGGDSAIEIRDSALGAANPSSFTHRFTGGALMTAINDVYKQPVGSPARQFSLSFDLSRSAASDQPVAKDICAYIAFGNFDNKFVPRFPVPFETTLTNTAAYKNTSGALLPVTDADIPQYRFTVVPNGGQRLVTSVDLTWEIRVNSTGTDEALVIDNPSVVELPDPVVDNQPPSVPTGLTKGQVSESSASFSWSPSTDNFGVTAYDVYRDGYLVTSTTTSLAVVANLVPSTTYQFTVRARDASGNVSAPTAPLSMTTSAHVPNAPAPFPGTEQTRSQWLWDETKAMKEEEGPLDTASYVAQLADDQNTAANLGKLDHLYQVYDAEAYKWVSKMYGYLMVGDQFGTDLDTHVRGYFAQYSYKLLPQTENLRMSTYVTGYLLGQYLPDVKDLDGNSGAQLMAEDKANILAMIDAGVHRGWAEYESSEYTFMTYFGLNAIYQWANDPELVQKAKMAMDVMWFEWANDWIDGYRISTESRAKGDGSLADDPTWRGANHALLAWTYFGAYRQQQGEGESDNITPSAYRPDLEYVGLMAWPGMKYTPPPLAVEIGQKTDKSYTSYKTNLQNSSGRAMDIYRTSYVRPTWGLGTEVQYRRVDNWLEDMPMVLRWQSGAPQSVFRVSIDVGTSQIGTYDDPYQHRVMQDGPAAVGVYKSSGDQTENYLNAMFPDTGSIVEKRDNVDGWTLVNTGTSYFAFRMAQPGTWYHQTPSDPSNAVKKTTQIHPTTTLTYSYNILRSQADRNGWVLDTADASEYPSLDAFANAITTKTSLDTSHVNDTDPRLVYHSLHGDTLDITYDNPAGAPGATHLVNDTPIDYDSFKLFDTPYLAQDPLGNTFTATVDGKSVVYDFANWTVTTPVADDGATSIPAAGTLSSNNGWDTGLLDGDYTVSMNLWSGENATSFRLYENGKLIKTTPLTMKSPGAQQVAVDISGRPNGTYVYTGELVNSKGTRTLAPLTVTVRDANPAVPTVSDDDWDHDGSFTVTANLWWGTNATHYRFLENGVQVGEGDLTAATPGAQHASLNVTGKPAGVYDYVVQFSNALGATTSLPLSVTVA</sequence>
<feature type="chain" id="PRO_5035226169" description="Fibronectin type-III domain-containing protein" evidence="3">
    <location>
        <begin position="28"/>
        <end position="1117"/>
    </location>
</feature>
<organism evidence="5 6">
    <name type="scientific">Rugosimonospora africana</name>
    <dbReference type="NCBI Taxonomy" id="556532"/>
    <lineage>
        <taxon>Bacteria</taxon>
        <taxon>Bacillati</taxon>
        <taxon>Actinomycetota</taxon>
        <taxon>Actinomycetes</taxon>
        <taxon>Micromonosporales</taxon>
        <taxon>Micromonosporaceae</taxon>
        <taxon>Rugosimonospora</taxon>
    </lineage>
</organism>
<dbReference type="Gene3D" id="2.60.40.10">
    <property type="entry name" value="Immunoglobulins"/>
    <property type="match status" value="3"/>
</dbReference>
<dbReference type="AlphaFoldDB" id="A0A8J3VUG6"/>
<evidence type="ECO:0000256" key="3">
    <source>
        <dbReference type="SAM" id="SignalP"/>
    </source>
</evidence>
<keyword evidence="6" id="KW-1185">Reference proteome</keyword>
<keyword evidence="3" id="KW-0732">Signal</keyword>
<proteinExistence type="predicted"/>
<dbReference type="SMART" id="SM00060">
    <property type="entry name" value="FN3"/>
    <property type="match status" value="1"/>
</dbReference>
<dbReference type="Pfam" id="PF00041">
    <property type="entry name" value="fn3"/>
    <property type="match status" value="1"/>
</dbReference>
<reference evidence="5" key="1">
    <citation type="submission" date="2021-01" db="EMBL/GenBank/DDBJ databases">
        <title>Whole genome shotgun sequence of Rugosimonospora africana NBRC 104875.</title>
        <authorList>
            <person name="Komaki H."/>
            <person name="Tamura T."/>
        </authorList>
    </citation>
    <scope>NUCLEOTIDE SEQUENCE</scope>
    <source>
        <strain evidence="5">NBRC 104875</strain>
    </source>
</reference>
<dbReference type="Pfam" id="PF08329">
    <property type="entry name" value="ChitinaseA_N"/>
    <property type="match status" value="1"/>
</dbReference>
<dbReference type="InterPro" id="IPR014756">
    <property type="entry name" value="Ig_E-set"/>
</dbReference>
<comment type="caution">
    <text evidence="5">The sequence shown here is derived from an EMBL/GenBank/DDBJ whole genome shotgun (WGS) entry which is preliminary data.</text>
</comment>
<dbReference type="InterPro" id="IPR003961">
    <property type="entry name" value="FN3_dom"/>
</dbReference>
<feature type="signal peptide" evidence="3">
    <location>
        <begin position="1"/>
        <end position="27"/>
    </location>
</feature>
<dbReference type="InterPro" id="IPR013783">
    <property type="entry name" value="Ig-like_fold"/>
</dbReference>
<dbReference type="SUPFAM" id="SSF49265">
    <property type="entry name" value="Fibronectin type III"/>
    <property type="match status" value="1"/>
</dbReference>
<evidence type="ECO:0000313" key="5">
    <source>
        <dbReference type="EMBL" id="GIH18613.1"/>
    </source>
</evidence>
<evidence type="ECO:0000256" key="2">
    <source>
        <dbReference type="ARBA" id="ARBA00023326"/>
    </source>
</evidence>
<evidence type="ECO:0000313" key="6">
    <source>
        <dbReference type="Proteomes" id="UP000642748"/>
    </source>
</evidence>
<feature type="domain" description="Fibronectin type-III" evidence="4">
    <location>
        <begin position="241"/>
        <end position="326"/>
    </location>
</feature>
<dbReference type="CDD" id="cd00063">
    <property type="entry name" value="FN3"/>
    <property type="match status" value="1"/>
</dbReference>
<evidence type="ECO:0000256" key="1">
    <source>
        <dbReference type="ARBA" id="ARBA00023295"/>
    </source>
</evidence>
<dbReference type="InterPro" id="IPR036116">
    <property type="entry name" value="FN3_sf"/>
</dbReference>
<dbReference type="SUPFAM" id="SSF81296">
    <property type="entry name" value="E set domains"/>
    <property type="match status" value="2"/>
</dbReference>
<name>A0A8J3VUG6_9ACTN</name>
<dbReference type="Proteomes" id="UP000642748">
    <property type="component" value="Unassembled WGS sequence"/>
</dbReference>
<keyword evidence="1" id="KW-0326">Glycosidase</keyword>
<keyword evidence="2" id="KW-0624">Polysaccharide degradation</keyword>
<accession>A0A8J3VUG6</accession>
<keyword evidence="2" id="KW-0119">Carbohydrate metabolism</keyword>
<gene>
    <name evidence="5" type="ORF">Raf01_67850</name>
</gene>
<dbReference type="EMBL" id="BONZ01000068">
    <property type="protein sequence ID" value="GIH18613.1"/>
    <property type="molecule type" value="Genomic_DNA"/>
</dbReference>